<evidence type="ECO:0000313" key="2">
    <source>
        <dbReference type="EMBL" id="KAL1608952.1"/>
    </source>
</evidence>
<dbReference type="EMBL" id="JAKIXB020000005">
    <property type="protein sequence ID" value="KAL1608952.1"/>
    <property type="molecule type" value="Genomic_DNA"/>
</dbReference>
<gene>
    <name evidence="2" type="ORF">SLS59_002144</name>
</gene>
<dbReference type="Proteomes" id="UP001521222">
    <property type="component" value="Unassembled WGS sequence"/>
</dbReference>
<keyword evidence="3" id="KW-1185">Reference proteome</keyword>
<feature type="region of interest" description="Disordered" evidence="1">
    <location>
        <begin position="23"/>
        <end position="77"/>
    </location>
</feature>
<evidence type="ECO:0000256" key="1">
    <source>
        <dbReference type="SAM" id="MobiDB-lite"/>
    </source>
</evidence>
<name>A0ABR3RYA0_9PLEO</name>
<reference evidence="2 3" key="1">
    <citation type="submission" date="2024-02" db="EMBL/GenBank/DDBJ databases">
        <title>De novo assembly and annotation of 12 fungi associated with fruit tree decline syndrome in Ontario, Canada.</title>
        <authorList>
            <person name="Sulman M."/>
            <person name="Ellouze W."/>
            <person name="Ilyukhin E."/>
        </authorList>
    </citation>
    <scope>NUCLEOTIDE SEQUENCE [LARGE SCALE GENOMIC DNA]</scope>
    <source>
        <strain evidence="2 3">M97-236</strain>
    </source>
</reference>
<proteinExistence type="predicted"/>
<protein>
    <submittedName>
        <fullName evidence="2">Uncharacterized protein</fullName>
    </submittedName>
</protein>
<feature type="compositionally biased region" description="Polar residues" evidence="1">
    <location>
        <begin position="61"/>
        <end position="74"/>
    </location>
</feature>
<accession>A0ABR3RYA0</accession>
<organism evidence="2 3">
    <name type="scientific">Nothophoma quercina</name>
    <dbReference type="NCBI Taxonomy" id="749835"/>
    <lineage>
        <taxon>Eukaryota</taxon>
        <taxon>Fungi</taxon>
        <taxon>Dikarya</taxon>
        <taxon>Ascomycota</taxon>
        <taxon>Pezizomycotina</taxon>
        <taxon>Dothideomycetes</taxon>
        <taxon>Pleosporomycetidae</taxon>
        <taxon>Pleosporales</taxon>
        <taxon>Pleosporineae</taxon>
        <taxon>Didymellaceae</taxon>
        <taxon>Nothophoma</taxon>
    </lineage>
</organism>
<comment type="caution">
    <text evidence="2">The sequence shown here is derived from an EMBL/GenBank/DDBJ whole genome shotgun (WGS) entry which is preliminary data.</text>
</comment>
<evidence type="ECO:0000313" key="3">
    <source>
        <dbReference type="Proteomes" id="UP001521222"/>
    </source>
</evidence>
<sequence length="270" mass="30902">MFGLSGWGRDPFADIIARKYGRRHQPYNSRWPEPSEHNHHRPHFYRSHSSFPNPSKGFKNTRFSNLDTPSTSDFSSSEWEEEYQYSLDTDTSPSPSAHRLPHIPIPHKHYPTHAFSAPTTRRISVKLPTPTAEDLRPDEVLVLPDLIHLHIRVLDHHAHDEQVLRAAVPETMRFGDLVEHVLGDEFRAKDVSAFVKQRGRWDEQDSTVRLEGLRNRGDVSREGGKVVEVKIEIGDGGGERVFGGLRGPRGGAGERVWRRKTEEERVKMCV</sequence>